<evidence type="ECO:0000313" key="15">
    <source>
        <dbReference type="Proteomes" id="UP000662747"/>
    </source>
</evidence>
<gene>
    <name evidence="14" type="ORF">JY651_17460</name>
</gene>
<protein>
    <submittedName>
        <fullName evidence="14">Fatty acid desaturase</fullName>
    </submittedName>
</protein>
<accession>A0ABX7P836</accession>
<dbReference type="RefSeq" id="WP_206728153.1">
    <property type="nucleotide sequence ID" value="NZ_CP071090.1"/>
</dbReference>
<evidence type="ECO:0000256" key="10">
    <source>
        <dbReference type="ARBA" id="ARBA00023136"/>
    </source>
</evidence>
<proteinExistence type="inferred from homology"/>
<evidence type="ECO:0000256" key="11">
    <source>
        <dbReference type="ARBA" id="ARBA00023160"/>
    </source>
</evidence>
<reference evidence="14 15" key="1">
    <citation type="submission" date="2021-02" db="EMBL/GenBank/DDBJ databases">
        <title>De Novo genome assembly of isolated myxobacteria.</title>
        <authorList>
            <person name="Stevens D.C."/>
        </authorList>
    </citation>
    <scope>NUCLEOTIDE SEQUENCE [LARGE SCALE GENOMIC DNA]</scope>
    <source>
        <strain evidence="15">SCPEA02</strain>
    </source>
</reference>
<evidence type="ECO:0000259" key="13">
    <source>
        <dbReference type="Pfam" id="PF00487"/>
    </source>
</evidence>
<keyword evidence="15" id="KW-1185">Reference proteome</keyword>
<organism evidence="14 15">
    <name type="scientific">Pyxidicoccus parkwayensis</name>
    <dbReference type="NCBI Taxonomy" id="2813578"/>
    <lineage>
        <taxon>Bacteria</taxon>
        <taxon>Pseudomonadati</taxon>
        <taxon>Myxococcota</taxon>
        <taxon>Myxococcia</taxon>
        <taxon>Myxococcales</taxon>
        <taxon>Cystobacterineae</taxon>
        <taxon>Myxococcaceae</taxon>
        <taxon>Pyxidicoccus</taxon>
    </lineage>
</organism>
<evidence type="ECO:0000256" key="2">
    <source>
        <dbReference type="ARBA" id="ARBA00008749"/>
    </source>
</evidence>
<evidence type="ECO:0000313" key="14">
    <source>
        <dbReference type="EMBL" id="QSQ26608.1"/>
    </source>
</evidence>
<dbReference type="InterPro" id="IPR015876">
    <property type="entry name" value="Acyl-CoA_DS"/>
</dbReference>
<keyword evidence="10 12" id="KW-0472">Membrane</keyword>
<sequence>MAFLDRILDPPSYGYERNGKLYVPTHREITAEFFSRLNVARSRKNWLGLFAWVTSLSFGIPLVLFFTHHFSWWLMAVGFVYSMVVIGTHGTVWFHRYSTHGAYQFKNAFFRELCRNLVIKIVVEEAYVVSHHVHHSFAEQPGDPYNARAGWLYCFLADVNHQALNKTLDRKDYAQVCKLMKHTGVRLNSYEQYQRWGSLCHPGYTALHFALNWAFWYGVFFLIGGHALALALFGWAGVWAIGVRTYNYDGHGGGKDRRREGIDFNSRDQSINQCWPGLITGEWHNNHHLYPSGARAGFLPYQFDLAWHFIRAWAWMGAITSYRDYKQDFLNRYHQPWLARAKAQDCPETERAVPDSSAAS</sequence>
<dbReference type="Proteomes" id="UP000662747">
    <property type="component" value="Chromosome"/>
</dbReference>
<keyword evidence="6 12" id="KW-1133">Transmembrane helix</keyword>
<evidence type="ECO:0000256" key="8">
    <source>
        <dbReference type="ARBA" id="ARBA00023004"/>
    </source>
</evidence>
<feature type="transmembrane region" description="Helical" evidence="12">
    <location>
        <begin position="46"/>
        <end position="66"/>
    </location>
</feature>
<evidence type="ECO:0000256" key="9">
    <source>
        <dbReference type="ARBA" id="ARBA00023098"/>
    </source>
</evidence>
<keyword evidence="4 12" id="KW-0812">Transmembrane</keyword>
<evidence type="ECO:0000256" key="3">
    <source>
        <dbReference type="ARBA" id="ARBA00022516"/>
    </source>
</evidence>
<keyword evidence="9" id="KW-0443">Lipid metabolism</keyword>
<name>A0ABX7P836_9BACT</name>
<dbReference type="PANTHER" id="PTHR11351">
    <property type="entry name" value="ACYL-COA DESATURASE"/>
    <property type="match status" value="1"/>
</dbReference>
<evidence type="ECO:0000256" key="7">
    <source>
        <dbReference type="ARBA" id="ARBA00023002"/>
    </source>
</evidence>
<evidence type="ECO:0000256" key="6">
    <source>
        <dbReference type="ARBA" id="ARBA00022989"/>
    </source>
</evidence>
<keyword evidence="11" id="KW-0275">Fatty acid biosynthesis</keyword>
<dbReference type="EMBL" id="CP071090">
    <property type="protein sequence ID" value="QSQ26608.1"/>
    <property type="molecule type" value="Genomic_DNA"/>
</dbReference>
<dbReference type="InterPro" id="IPR005804">
    <property type="entry name" value="FA_desaturase_dom"/>
</dbReference>
<keyword evidence="7" id="KW-0560">Oxidoreductase</keyword>
<evidence type="ECO:0000256" key="5">
    <source>
        <dbReference type="ARBA" id="ARBA00022832"/>
    </source>
</evidence>
<keyword evidence="3" id="KW-0444">Lipid biosynthesis</keyword>
<dbReference type="PANTHER" id="PTHR11351:SF31">
    <property type="entry name" value="DESATURASE 1, ISOFORM A-RELATED"/>
    <property type="match status" value="1"/>
</dbReference>
<keyword evidence="8" id="KW-0408">Iron</keyword>
<keyword evidence="5" id="KW-0276">Fatty acid metabolism</keyword>
<comment type="similarity">
    <text evidence="2">Belongs to the fatty acid desaturase type 2 family.</text>
</comment>
<feature type="transmembrane region" description="Helical" evidence="12">
    <location>
        <begin position="214"/>
        <end position="241"/>
    </location>
</feature>
<evidence type="ECO:0000256" key="4">
    <source>
        <dbReference type="ARBA" id="ARBA00022692"/>
    </source>
</evidence>
<evidence type="ECO:0000256" key="12">
    <source>
        <dbReference type="SAM" id="Phobius"/>
    </source>
</evidence>
<feature type="transmembrane region" description="Helical" evidence="12">
    <location>
        <begin position="72"/>
        <end position="94"/>
    </location>
</feature>
<dbReference type="Pfam" id="PF00487">
    <property type="entry name" value="FA_desaturase"/>
    <property type="match status" value="1"/>
</dbReference>
<evidence type="ECO:0000256" key="1">
    <source>
        <dbReference type="ARBA" id="ARBA00004141"/>
    </source>
</evidence>
<feature type="domain" description="Fatty acid desaturase" evidence="13">
    <location>
        <begin position="71"/>
        <end position="292"/>
    </location>
</feature>
<comment type="subcellular location">
    <subcellularLocation>
        <location evidence="1">Membrane</location>
        <topology evidence="1">Multi-pass membrane protein</topology>
    </subcellularLocation>
</comment>